<keyword evidence="1" id="KW-0472">Membrane</keyword>
<protein>
    <submittedName>
        <fullName evidence="2">Uncharacterized protein</fullName>
    </submittedName>
</protein>
<reference evidence="2 3" key="1">
    <citation type="submission" date="2018-06" db="EMBL/GenBank/DDBJ databases">
        <title>Genome analysis of cellulolytic fungus Trichoderma lentiforme CFAM-422.</title>
        <authorList>
            <person name="Steindorff A.S."/>
            <person name="Formighieri E.F."/>
            <person name="Midorikawa G.E.O."/>
            <person name="Tamietti M.S."/>
            <person name="Ramos E.Z."/>
            <person name="Silva A.S."/>
            <person name="Bon E.P.S."/>
            <person name="Mendes T.D."/>
            <person name="Damaso M.C.T."/>
            <person name="Favaro L.C.L."/>
        </authorList>
    </citation>
    <scope>NUCLEOTIDE SEQUENCE [LARGE SCALE GENOMIC DNA]</scope>
    <source>
        <strain evidence="2 3">CFAM-422</strain>
    </source>
</reference>
<dbReference type="Proteomes" id="UP000801864">
    <property type="component" value="Unassembled WGS sequence"/>
</dbReference>
<keyword evidence="1" id="KW-1133">Transmembrane helix</keyword>
<evidence type="ECO:0000313" key="2">
    <source>
        <dbReference type="EMBL" id="KAF3069927.1"/>
    </source>
</evidence>
<organism evidence="2 3">
    <name type="scientific">Trichoderma lentiforme</name>
    <dbReference type="NCBI Taxonomy" id="1567552"/>
    <lineage>
        <taxon>Eukaryota</taxon>
        <taxon>Fungi</taxon>
        <taxon>Dikarya</taxon>
        <taxon>Ascomycota</taxon>
        <taxon>Pezizomycotina</taxon>
        <taxon>Sordariomycetes</taxon>
        <taxon>Hypocreomycetidae</taxon>
        <taxon>Hypocreales</taxon>
        <taxon>Hypocreaceae</taxon>
        <taxon>Trichoderma</taxon>
    </lineage>
</organism>
<keyword evidence="1" id="KW-0812">Transmembrane</keyword>
<feature type="transmembrane region" description="Helical" evidence="1">
    <location>
        <begin position="230"/>
        <end position="251"/>
    </location>
</feature>
<name>A0A9P4XEG1_9HYPO</name>
<dbReference type="AlphaFoldDB" id="A0A9P4XEG1"/>
<dbReference type="EMBL" id="QLNT01000011">
    <property type="protein sequence ID" value="KAF3069927.1"/>
    <property type="molecule type" value="Genomic_DNA"/>
</dbReference>
<evidence type="ECO:0000256" key="1">
    <source>
        <dbReference type="SAM" id="Phobius"/>
    </source>
</evidence>
<accession>A0A9P4XEG1</accession>
<evidence type="ECO:0000313" key="3">
    <source>
        <dbReference type="Proteomes" id="UP000801864"/>
    </source>
</evidence>
<comment type="caution">
    <text evidence="2">The sequence shown here is derived from an EMBL/GenBank/DDBJ whole genome shotgun (WGS) entry which is preliminary data.</text>
</comment>
<sequence>MQTTYTSTTATRVNLGPLTTTFNPPSDCSSLRFITDDEVFMGASIGYGCYDAVTGWVPCFPHPSGAFDCSTVHGNSVSWFPCSTTAISDIHFSCPADFTTERNGFSLIHSCYPPKFASSFGLTGDDVGKWTSQPLVYSPGLACPSGYLPQCTIERGKGLSNPTITYTMAPADNAVWSMLNDDEIAIGCCPSNYACDSFSPHICTSRPHADGFIEVKDGISCNKFGKGAKIAVGVIVPIVVFLVVVALICILRRRRRQLNPDREVTAGKDDSYTDMKPKVQGSTNAAIYRPNSAAVKKPELDDRQYGIPATPTELSNTIGANPMARYL</sequence>
<proteinExistence type="predicted"/>
<gene>
    <name evidence="2" type="ORF">CFAM422_006990</name>
</gene>
<keyword evidence="3" id="KW-1185">Reference proteome</keyword>